<keyword evidence="3" id="KW-1185">Reference proteome</keyword>
<keyword evidence="1" id="KW-0812">Transmembrane</keyword>
<name>A0A3L9Z1S9_9FLAO</name>
<keyword evidence="1" id="KW-0472">Membrane</keyword>
<gene>
    <name evidence="2" type="ORF">BXY75_0498</name>
</gene>
<dbReference type="AlphaFoldDB" id="A0A3L9Z1S9"/>
<evidence type="ECO:0000313" key="2">
    <source>
        <dbReference type="EMBL" id="RMA66080.1"/>
    </source>
</evidence>
<dbReference type="EMBL" id="REFC01000011">
    <property type="protein sequence ID" value="RMA66080.1"/>
    <property type="molecule type" value="Genomic_DNA"/>
</dbReference>
<comment type="caution">
    <text evidence="2">The sequence shown here is derived from an EMBL/GenBank/DDBJ whole genome shotgun (WGS) entry which is preliminary data.</text>
</comment>
<protein>
    <submittedName>
        <fullName evidence="2">Uncharacterized protein</fullName>
    </submittedName>
</protein>
<evidence type="ECO:0000313" key="3">
    <source>
        <dbReference type="Proteomes" id="UP000271339"/>
    </source>
</evidence>
<reference evidence="2 3" key="1">
    <citation type="submission" date="2018-10" db="EMBL/GenBank/DDBJ databases">
        <title>Genomic Encyclopedia of Archaeal and Bacterial Type Strains, Phase II (KMG-II): from individual species to whole genera.</title>
        <authorList>
            <person name="Goeker M."/>
        </authorList>
    </citation>
    <scope>NUCLEOTIDE SEQUENCE [LARGE SCALE GENOMIC DNA]</scope>
    <source>
        <strain evidence="2 3">DSM 23424</strain>
    </source>
</reference>
<dbReference type="Proteomes" id="UP000271339">
    <property type="component" value="Unassembled WGS sequence"/>
</dbReference>
<evidence type="ECO:0000256" key="1">
    <source>
        <dbReference type="SAM" id="Phobius"/>
    </source>
</evidence>
<keyword evidence="1" id="KW-1133">Transmembrane helix</keyword>
<accession>A0A3L9Z1S9</accession>
<proteinExistence type="predicted"/>
<feature type="transmembrane region" description="Helical" evidence="1">
    <location>
        <begin position="6"/>
        <end position="26"/>
    </location>
</feature>
<organism evidence="2 3">
    <name type="scientific">Ulvibacter antarcticus</name>
    <dbReference type="NCBI Taxonomy" id="442714"/>
    <lineage>
        <taxon>Bacteria</taxon>
        <taxon>Pseudomonadati</taxon>
        <taxon>Bacteroidota</taxon>
        <taxon>Flavobacteriia</taxon>
        <taxon>Flavobacteriales</taxon>
        <taxon>Flavobacteriaceae</taxon>
        <taxon>Ulvibacter</taxon>
    </lineage>
</organism>
<sequence length="43" mass="5234">MEFFEYLTGKGGFMILALIVVVLFLYNKYKHWRYLKSSSKRKK</sequence>